<accession>A0AAT9G9A6</accession>
<keyword evidence="2" id="KW-1277">Toxin-antitoxin system</keyword>
<evidence type="ECO:0000313" key="3">
    <source>
        <dbReference type="EMBL" id="BFD46418.1"/>
    </source>
</evidence>
<dbReference type="EMBL" id="AP029170">
    <property type="protein sequence ID" value="BFD46418.1"/>
    <property type="molecule type" value="Genomic_DNA"/>
</dbReference>
<proteinExistence type="inferred from homology"/>
<sequence>MAYSILFTDRSRKQFSKLNKDTQQRIIHYLESRISINPHDFGKSLVGEKKGLWRYRVDDYRIICNISNNESLILVIDVGHRREIYD</sequence>
<evidence type="ECO:0000256" key="2">
    <source>
        <dbReference type="ARBA" id="ARBA00022649"/>
    </source>
</evidence>
<gene>
    <name evidence="3" type="ORF">DMENIID0002_10640</name>
</gene>
<dbReference type="AlphaFoldDB" id="A0AAT9G9A6"/>
<name>A0AAT9G9A6_9RICK</name>
<dbReference type="Pfam" id="PF05016">
    <property type="entry name" value="ParE_toxin"/>
    <property type="match status" value="1"/>
</dbReference>
<evidence type="ECO:0000256" key="1">
    <source>
        <dbReference type="ARBA" id="ARBA00006226"/>
    </source>
</evidence>
<protein>
    <submittedName>
        <fullName evidence="3">Type II toxin-antitoxin system RelE/ParE family toxin</fullName>
    </submittedName>
</protein>
<dbReference type="InterPro" id="IPR007712">
    <property type="entry name" value="RelE/ParE_toxin"/>
</dbReference>
<organism evidence="3">
    <name type="scientific">Candidatus Tisiphia endosymbiont of Sergentomyia squamirostris</name>
    <dbReference type="NCBI Taxonomy" id="3113639"/>
    <lineage>
        <taxon>Bacteria</taxon>
        <taxon>Pseudomonadati</taxon>
        <taxon>Pseudomonadota</taxon>
        <taxon>Alphaproteobacteria</taxon>
        <taxon>Rickettsiales</taxon>
        <taxon>Rickettsiaceae</taxon>
        <taxon>Rickettsieae</taxon>
        <taxon>Candidatus Tisiphia</taxon>
    </lineage>
</organism>
<dbReference type="Gene3D" id="3.30.2310.20">
    <property type="entry name" value="RelE-like"/>
    <property type="match status" value="1"/>
</dbReference>
<comment type="similarity">
    <text evidence="1">Belongs to the RelE toxin family.</text>
</comment>
<dbReference type="InterPro" id="IPR035093">
    <property type="entry name" value="RelE/ParE_toxin_dom_sf"/>
</dbReference>
<dbReference type="PANTHER" id="PTHR35601:SF1">
    <property type="entry name" value="TOXIN RELE"/>
    <property type="match status" value="1"/>
</dbReference>
<dbReference type="NCBIfam" id="TIGR02385">
    <property type="entry name" value="RelE_StbE"/>
    <property type="match status" value="1"/>
</dbReference>
<dbReference type="SUPFAM" id="SSF143011">
    <property type="entry name" value="RelE-like"/>
    <property type="match status" value="1"/>
</dbReference>
<dbReference type="PANTHER" id="PTHR35601">
    <property type="entry name" value="TOXIN RELE"/>
    <property type="match status" value="1"/>
</dbReference>
<reference evidence="3" key="1">
    <citation type="submission" date="2024-01" db="EMBL/GenBank/DDBJ databases">
        <title>Sequencing the genomes of a sandfly, Sergentomyia squamirostris, and its two endosymbionts.</title>
        <authorList>
            <person name="Itokawa K."/>
            <person name="Sanjoba C."/>
        </authorList>
    </citation>
    <scope>NUCLEOTIDE SEQUENCE</scope>
    <source>
        <strain evidence="3">RiSSQ</strain>
    </source>
</reference>